<dbReference type="EMBL" id="JAAAUY010000672">
    <property type="protein sequence ID" value="KAF9327357.1"/>
    <property type="molecule type" value="Genomic_DNA"/>
</dbReference>
<dbReference type="PANTHER" id="PTHR28181">
    <property type="entry name" value="UPF0655 PROTEIN YCR015C"/>
    <property type="match status" value="1"/>
</dbReference>
<feature type="region of interest" description="Disordered" evidence="1">
    <location>
        <begin position="126"/>
        <end position="146"/>
    </location>
</feature>
<accession>A0A9P5SEW9</accession>
<dbReference type="SUPFAM" id="SSF56784">
    <property type="entry name" value="HAD-like"/>
    <property type="match status" value="2"/>
</dbReference>
<keyword evidence="3" id="KW-1185">Reference proteome</keyword>
<feature type="compositionally biased region" description="Basic and acidic residues" evidence="1">
    <location>
        <begin position="250"/>
        <end position="266"/>
    </location>
</feature>
<comment type="caution">
    <text evidence="2">The sequence shown here is derived from an EMBL/GenBank/DDBJ whole genome shotgun (WGS) entry which is preliminary data.</text>
</comment>
<sequence length="458" mass="51366">MTTLYRFPHAEGLVHLLTTKSGRNNDAFNLQVHSIHGSTSHNGLYAPPAPYLLAASMSLINFDHIVCDFDETITDHDTTSSFDTLACQVRSDEFHEPHLTWSQILQAYLDDLDKVDVGDLFHLNQNSTKSEDQQHQDCYSGKKSHLDPRSIKGLECHTDGRTFTPEPQLPVPKLPSLQPWVNSQVRKRIVEKVSLDRVYESGNLVGLLPAQIREYGRSQVRLRPGVVEFLRAFVADLEEEKEEEEEDEKLQDKENKADKEQQQTEQKKGELWILSVNWSQDLIRGAMDQVFGDEEATRHHLPDSHLISSNLQFSDECHEILQKRKKGFSAGQGQGQEQGQGQGEQEQRSTEGISGDASTLPIEATIPTQISNGKVQVRCLTGTDKLHAFQKIQRDYADKHDLALTDTKWAYLGDSSTDLGCLVEADVGIIIGTSKSLLAECERSGVEVIDLVVKNAQK</sequence>
<reference evidence="2" key="1">
    <citation type="journal article" date="2020" name="Fungal Divers.">
        <title>Resolving the Mortierellaceae phylogeny through synthesis of multi-gene phylogenetics and phylogenomics.</title>
        <authorList>
            <person name="Vandepol N."/>
            <person name="Liber J."/>
            <person name="Desiro A."/>
            <person name="Na H."/>
            <person name="Kennedy M."/>
            <person name="Barry K."/>
            <person name="Grigoriev I.V."/>
            <person name="Miller A.N."/>
            <person name="O'Donnell K."/>
            <person name="Stajich J.E."/>
            <person name="Bonito G."/>
        </authorList>
    </citation>
    <scope>NUCLEOTIDE SEQUENCE</scope>
    <source>
        <strain evidence="2">NVP1</strain>
    </source>
</reference>
<evidence type="ECO:0000256" key="1">
    <source>
        <dbReference type="SAM" id="MobiDB-lite"/>
    </source>
</evidence>
<dbReference type="Proteomes" id="UP000696485">
    <property type="component" value="Unassembled WGS sequence"/>
</dbReference>
<feature type="region of interest" description="Disordered" evidence="1">
    <location>
        <begin position="326"/>
        <end position="358"/>
    </location>
</feature>
<dbReference type="InterPro" id="IPR036412">
    <property type="entry name" value="HAD-like_sf"/>
</dbReference>
<feature type="compositionally biased region" description="Acidic residues" evidence="1">
    <location>
        <begin position="240"/>
        <end position="249"/>
    </location>
</feature>
<organism evidence="2 3">
    <name type="scientific">Podila minutissima</name>
    <dbReference type="NCBI Taxonomy" id="64525"/>
    <lineage>
        <taxon>Eukaryota</taxon>
        <taxon>Fungi</taxon>
        <taxon>Fungi incertae sedis</taxon>
        <taxon>Mucoromycota</taxon>
        <taxon>Mortierellomycotina</taxon>
        <taxon>Mortierellomycetes</taxon>
        <taxon>Mortierellales</taxon>
        <taxon>Mortierellaceae</taxon>
        <taxon>Podila</taxon>
    </lineage>
</organism>
<feature type="compositionally biased region" description="Gly residues" evidence="1">
    <location>
        <begin position="330"/>
        <end position="342"/>
    </location>
</feature>
<dbReference type="PANTHER" id="PTHR28181:SF1">
    <property type="entry name" value="COLD TOLERANCE PROTEIN 1"/>
    <property type="match status" value="1"/>
</dbReference>
<evidence type="ECO:0000313" key="2">
    <source>
        <dbReference type="EMBL" id="KAF9327357.1"/>
    </source>
</evidence>
<dbReference type="InterPro" id="IPR050849">
    <property type="entry name" value="HAD-like_hydrolase_phosphatase"/>
</dbReference>
<gene>
    <name evidence="2" type="ORF">BG006_009312</name>
</gene>
<proteinExistence type="predicted"/>
<name>A0A9P5SEW9_9FUNG</name>
<dbReference type="AlphaFoldDB" id="A0A9P5SEW9"/>
<feature type="region of interest" description="Disordered" evidence="1">
    <location>
        <begin position="240"/>
        <end position="266"/>
    </location>
</feature>
<protein>
    <submittedName>
        <fullName evidence="2">Uncharacterized protein</fullName>
    </submittedName>
</protein>
<evidence type="ECO:0000313" key="3">
    <source>
        <dbReference type="Proteomes" id="UP000696485"/>
    </source>
</evidence>